<organism evidence="3 4">
    <name type="scientific">Nocardioides donggukensis</name>
    <dbReference type="NCBI Taxonomy" id="2774019"/>
    <lineage>
        <taxon>Bacteria</taxon>
        <taxon>Bacillati</taxon>
        <taxon>Actinomycetota</taxon>
        <taxon>Actinomycetes</taxon>
        <taxon>Propionibacteriales</taxon>
        <taxon>Nocardioidaceae</taxon>
        <taxon>Nocardioides</taxon>
    </lineage>
</organism>
<comment type="caution">
    <text evidence="3">The sequence shown here is derived from an EMBL/GenBank/DDBJ whole genome shotgun (WGS) entry which is preliminary data.</text>
</comment>
<keyword evidence="2" id="KW-1133">Transmembrane helix</keyword>
<protein>
    <submittedName>
        <fullName evidence="3">Uncharacterized protein</fullName>
    </submittedName>
</protein>
<feature type="region of interest" description="Disordered" evidence="1">
    <location>
        <begin position="73"/>
        <end position="96"/>
    </location>
</feature>
<proteinExistence type="predicted"/>
<feature type="compositionally biased region" description="Pro residues" evidence="1">
    <location>
        <begin position="80"/>
        <end position="95"/>
    </location>
</feature>
<accession>A0A927Q071</accession>
<keyword evidence="4" id="KW-1185">Reference proteome</keyword>
<dbReference type="EMBL" id="JACYXZ010000001">
    <property type="protein sequence ID" value="MBD8868547.1"/>
    <property type="molecule type" value="Genomic_DNA"/>
</dbReference>
<feature type="transmembrane region" description="Helical" evidence="2">
    <location>
        <begin position="45"/>
        <end position="66"/>
    </location>
</feature>
<keyword evidence="2" id="KW-0812">Transmembrane</keyword>
<dbReference type="RefSeq" id="WP_192140282.1">
    <property type="nucleotide sequence ID" value="NZ_JACYXZ010000001.1"/>
</dbReference>
<evidence type="ECO:0000313" key="3">
    <source>
        <dbReference type="EMBL" id="MBD8868547.1"/>
    </source>
</evidence>
<evidence type="ECO:0000256" key="2">
    <source>
        <dbReference type="SAM" id="Phobius"/>
    </source>
</evidence>
<dbReference type="AlphaFoldDB" id="A0A927Q071"/>
<evidence type="ECO:0000256" key="1">
    <source>
        <dbReference type="SAM" id="MobiDB-lite"/>
    </source>
</evidence>
<reference evidence="3" key="1">
    <citation type="submission" date="2020-09" db="EMBL/GenBank/DDBJ databases">
        <title>Nocardioides sp. strain MJB4 16S ribosomal RNA gene Genome sequencing and assembly.</title>
        <authorList>
            <person name="Kim I."/>
        </authorList>
    </citation>
    <scope>NUCLEOTIDE SEQUENCE</scope>
    <source>
        <strain evidence="3">MJB4</strain>
    </source>
</reference>
<dbReference type="Proteomes" id="UP000616839">
    <property type="component" value="Unassembled WGS sequence"/>
</dbReference>
<evidence type="ECO:0000313" key="4">
    <source>
        <dbReference type="Proteomes" id="UP000616839"/>
    </source>
</evidence>
<name>A0A927Q071_9ACTN</name>
<gene>
    <name evidence="3" type="ORF">IE331_02820</name>
</gene>
<sequence>MNHDHDDLAAQLGRQMRHEVEGLDRAPLSLADVKGRATRIRRRRAALTGAGTAAVLAIVVPMAMLAGQFTNAGDDVGPATDPPSVSPGPTEPPDQGPVVGVGESLDTADLPIGDVPAVTWLENGSVLHTADGENIRLEGTYEDVVRYDDGWLGIGGGLAVLLDADGAETGESWVTARNLATGQGGDVVLFVADGELRLHDNVDGETTVLRDGMPDTAEMIGVDDEDTAAYNLVGPQGEPFAALNRDGEETIPDPGTDAYVLNDVTEAGWVSAITQLMDDGTCSRTVAPNGDVAGETCELMFDRFSPDQRHVIAGPAYADGYGAGQLAVLPVDFTDGDDPVLELLQSGARDATLMSWGWEDDDHILVVTATPVDGSTDMTWQLVRIGLDGTVENAATPVRGDEFAFPFALTS</sequence>
<keyword evidence="2" id="KW-0472">Membrane</keyword>